<evidence type="ECO:0000256" key="3">
    <source>
        <dbReference type="SAM" id="MobiDB-lite"/>
    </source>
</evidence>
<dbReference type="OrthoDB" id="538223at2759"/>
<protein>
    <submittedName>
        <fullName evidence="5">Bromodomain and WD repeat-containing protein 1</fullName>
    </submittedName>
</protein>
<gene>
    <name evidence="5" type="ORF">MNEG_16216</name>
</gene>
<feature type="signal peptide" evidence="4">
    <location>
        <begin position="1"/>
        <end position="19"/>
    </location>
</feature>
<dbReference type="InterPro" id="IPR052060">
    <property type="entry name" value="Bromo_WD_repeat"/>
</dbReference>
<evidence type="ECO:0000313" key="5">
    <source>
        <dbReference type="EMBL" id="KIY91748.1"/>
    </source>
</evidence>
<dbReference type="PANTHER" id="PTHR16266">
    <property type="entry name" value="WD REPEAT DOMAIN 9"/>
    <property type="match status" value="1"/>
</dbReference>
<dbReference type="InterPro" id="IPR019775">
    <property type="entry name" value="WD40_repeat_CS"/>
</dbReference>
<feature type="region of interest" description="Disordered" evidence="3">
    <location>
        <begin position="48"/>
        <end position="78"/>
    </location>
</feature>
<dbReference type="InterPro" id="IPR015943">
    <property type="entry name" value="WD40/YVTN_repeat-like_dom_sf"/>
</dbReference>
<reference evidence="5 6" key="1">
    <citation type="journal article" date="2013" name="BMC Genomics">
        <title>Reconstruction of the lipid metabolism for the microalga Monoraphidium neglectum from its genome sequence reveals characteristics suitable for biofuel production.</title>
        <authorList>
            <person name="Bogen C."/>
            <person name="Al-Dilaimi A."/>
            <person name="Albersmeier A."/>
            <person name="Wichmann J."/>
            <person name="Grundmann M."/>
            <person name="Rupp O."/>
            <person name="Lauersen K.J."/>
            <person name="Blifernez-Klassen O."/>
            <person name="Kalinowski J."/>
            <person name="Goesmann A."/>
            <person name="Mussgnug J.H."/>
            <person name="Kruse O."/>
        </authorList>
    </citation>
    <scope>NUCLEOTIDE SEQUENCE [LARGE SCALE GENOMIC DNA]</scope>
    <source>
        <strain evidence="5 6">SAG 48.87</strain>
    </source>
</reference>
<keyword evidence="1" id="KW-0853">WD repeat</keyword>
<feature type="region of interest" description="Disordered" evidence="3">
    <location>
        <begin position="128"/>
        <end position="148"/>
    </location>
</feature>
<evidence type="ECO:0000313" key="6">
    <source>
        <dbReference type="Proteomes" id="UP000054498"/>
    </source>
</evidence>
<dbReference type="GO" id="GO:0008360">
    <property type="term" value="P:regulation of cell shape"/>
    <property type="evidence" value="ECO:0007669"/>
    <property type="project" value="TreeGrafter"/>
</dbReference>
<dbReference type="PANTHER" id="PTHR16266:SF17">
    <property type="entry name" value="BRWD3"/>
    <property type="match status" value="1"/>
</dbReference>
<dbReference type="PROSITE" id="PS00678">
    <property type="entry name" value="WD_REPEATS_1"/>
    <property type="match status" value="1"/>
</dbReference>
<dbReference type="AlphaFoldDB" id="A0A0D2K6E4"/>
<feature type="compositionally biased region" description="Gly residues" evidence="3">
    <location>
        <begin position="61"/>
        <end position="70"/>
    </location>
</feature>
<dbReference type="RefSeq" id="XP_013890768.1">
    <property type="nucleotide sequence ID" value="XM_014035314.1"/>
</dbReference>
<feature type="chain" id="PRO_5002256645" evidence="4">
    <location>
        <begin position="20"/>
        <end position="282"/>
    </location>
</feature>
<dbReference type="GeneID" id="25733953"/>
<evidence type="ECO:0000256" key="4">
    <source>
        <dbReference type="SAM" id="SignalP"/>
    </source>
</evidence>
<evidence type="ECO:0000256" key="1">
    <source>
        <dbReference type="ARBA" id="ARBA00022574"/>
    </source>
</evidence>
<accession>A0A0D2K6E4</accession>
<keyword evidence="6" id="KW-1185">Reference proteome</keyword>
<dbReference type="GO" id="GO:0007010">
    <property type="term" value="P:cytoskeleton organization"/>
    <property type="evidence" value="ECO:0007669"/>
    <property type="project" value="TreeGrafter"/>
</dbReference>
<dbReference type="InterPro" id="IPR001680">
    <property type="entry name" value="WD40_rpt"/>
</dbReference>
<dbReference type="GO" id="GO:0006357">
    <property type="term" value="P:regulation of transcription by RNA polymerase II"/>
    <property type="evidence" value="ECO:0007669"/>
    <property type="project" value="TreeGrafter"/>
</dbReference>
<keyword evidence="4" id="KW-0732">Signal</keyword>
<dbReference type="STRING" id="145388.A0A0D2K6E4"/>
<evidence type="ECO:0000256" key="2">
    <source>
        <dbReference type="ARBA" id="ARBA00022737"/>
    </source>
</evidence>
<name>A0A0D2K6E4_9CHLO</name>
<keyword evidence="2" id="KW-0677">Repeat</keyword>
<dbReference type="Gene3D" id="2.130.10.10">
    <property type="entry name" value="YVTN repeat-like/Quinoprotein amine dehydrogenase"/>
    <property type="match status" value="2"/>
</dbReference>
<dbReference type="GO" id="GO:0005634">
    <property type="term" value="C:nucleus"/>
    <property type="evidence" value="ECO:0007669"/>
    <property type="project" value="TreeGrafter"/>
</dbReference>
<dbReference type="EMBL" id="KK106330">
    <property type="protein sequence ID" value="KIY91748.1"/>
    <property type="molecule type" value="Genomic_DNA"/>
</dbReference>
<proteinExistence type="predicted"/>
<sequence>ASGVTVMCCAFSPCGTMLAAGGTDCACYLWRWQPAAAPVGAQDSQVPAAALAAGREDGAAEDGGGGGGGEQPARAAAGGMRVPWGEPEAVARLTGHKNDVTQIKWSHGGTAMATASRDGTARVWRVSAPRGGRRRGAGPPGAAGPDHQRWEEAVTLQCAPAERPACAGGAGTAAAATAQLAQQQAQAQAQAQAHRKRRPPAPLEVNQVSWTLDDATILAAVSDCTVRAWCASSGRQLHSLSVHSRPAHLVEAHPFHPRLALSAGYDGLLAIWDARTGEVLRM</sequence>
<organism evidence="5 6">
    <name type="scientific">Monoraphidium neglectum</name>
    <dbReference type="NCBI Taxonomy" id="145388"/>
    <lineage>
        <taxon>Eukaryota</taxon>
        <taxon>Viridiplantae</taxon>
        <taxon>Chlorophyta</taxon>
        <taxon>core chlorophytes</taxon>
        <taxon>Chlorophyceae</taxon>
        <taxon>CS clade</taxon>
        <taxon>Sphaeropleales</taxon>
        <taxon>Selenastraceae</taxon>
        <taxon>Monoraphidium</taxon>
    </lineage>
</organism>
<dbReference type="Proteomes" id="UP000054498">
    <property type="component" value="Unassembled WGS sequence"/>
</dbReference>
<dbReference type="InterPro" id="IPR036322">
    <property type="entry name" value="WD40_repeat_dom_sf"/>
</dbReference>
<feature type="non-terminal residue" evidence="5">
    <location>
        <position position="1"/>
    </location>
</feature>
<dbReference type="SMART" id="SM00320">
    <property type="entry name" value="WD40"/>
    <property type="match status" value="4"/>
</dbReference>
<dbReference type="SUPFAM" id="SSF50978">
    <property type="entry name" value="WD40 repeat-like"/>
    <property type="match status" value="1"/>
</dbReference>
<dbReference type="KEGG" id="mng:MNEG_16216"/>
<dbReference type="Pfam" id="PF00400">
    <property type="entry name" value="WD40"/>
    <property type="match status" value="2"/>
</dbReference>